<sequence>LIFRWVFIPWLQTRKELDAYRNRVNNTLKRADRNKILPHGVPNDMFERPAEYGLLDFKVKVQPEAIDEVRDLYTPRNHEVFQLDPPDFNIIISGLYFELGQPAVTRQGCWEVYLQLRARFRALDEIYRAPVLLNERWGYTLTITVADKFTL</sequence>
<feature type="non-terminal residue" evidence="1">
    <location>
        <position position="1"/>
    </location>
</feature>
<evidence type="ECO:0000313" key="2">
    <source>
        <dbReference type="Proteomes" id="UP001221142"/>
    </source>
</evidence>
<dbReference type="AlphaFoldDB" id="A0AAD7B5B5"/>
<dbReference type="EMBL" id="JARKIF010000035">
    <property type="protein sequence ID" value="KAJ7610495.1"/>
    <property type="molecule type" value="Genomic_DNA"/>
</dbReference>
<dbReference type="Proteomes" id="UP001221142">
    <property type="component" value="Unassembled WGS sequence"/>
</dbReference>
<accession>A0AAD7B5B5</accession>
<organism evidence="1 2">
    <name type="scientific">Roridomyces roridus</name>
    <dbReference type="NCBI Taxonomy" id="1738132"/>
    <lineage>
        <taxon>Eukaryota</taxon>
        <taxon>Fungi</taxon>
        <taxon>Dikarya</taxon>
        <taxon>Basidiomycota</taxon>
        <taxon>Agaricomycotina</taxon>
        <taxon>Agaricomycetes</taxon>
        <taxon>Agaricomycetidae</taxon>
        <taxon>Agaricales</taxon>
        <taxon>Marasmiineae</taxon>
        <taxon>Mycenaceae</taxon>
        <taxon>Roridomyces</taxon>
    </lineage>
</organism>
<reference evidence="1" key="1">
    <citation type="submission" date="2023-03" db="EMBL/GenBank/DDBJ databases">
        <title>Massive genome expansion in bonnet fungi (Mycena s.s.) driven by repeated elements and novel gene families across ecological guilds.</title>
        <authorList>
            <consortium name="Lawrence Berkeley National Laboratory"/>
            <person name="Harder C.B."/>
            <person name="Miyauchi S."/>
            <person name="Viragh M."/>
            <person name="Kuo A."/>
            <person name="Thoen E."/>
            <person name="Andreopoulos B."/>
            <person name="Lu D."/>
            <person name="Skrede I."/>
            <person name="Drula E."/>
            <person name="Henrissat B."/>
            <person name="Morin E."/>
            <person name="Kohler A."/>
            <person name="Barry K."/>
            <person name="LaButti K."/>
            <person name="Morin E."/>
            <person name="Salamov A."/>
            <person name="Lipzen A."/>
            <person name="Mereny Z."/>
            <person name="Hegedus B."/>
            <person name="Baldrian P."/>
            <person name="Stursova M."/>
            <person name="Weitz H."/>
            <person name="Taylor A."/>
            <person name="Grigoriev I.V."/>
            <person name="Nagy L.G."/>
            <person name="Martin F."/>
            <person name="Kauserud H."/>
        </authorList>
    </citation>
    <scope>NUCLEOTIDE SEQUENCE</scope>
    <source>
        <strain evidence="1">9284</strain>
    </source>
</reference>
<proteinExistence type="predicted"/>
<protein>
    <submittedName>
        <fullName evidence="1">Uncharacterized protein</fullName>
    </submittedName>
</protein>
<gene>
    <name evidence="1" type="ORF">FB45DRAFT_761394</name>
</gene>
<comment type="caution">
    <text evidence="1">The sequence shown here is derived from an EMBL/GenBank/DDBJ whole genome shotgun (WGS) entry which is preliminary data.</text>
</comment>
<evidence type="ECO:0000313" key="1">
    <source>
        <dbReference type="EMBL" id="KAJ7610495.1"/>
    </source>
</evidence>
<keyword evidence="2" id="KW-1185">Reference proteome</keyword>
<name>A0AAD7B5B5_9AGAR</name>